<dbReference type="Pfam" id="PF00168">
    <property type="entry name" value="C2"/>
    <property type="match status" value="1"/>
</dbReference>
<feature type="region of interest" description="Disordered" evidence="1">
    <location>
        <begin position="375"/>
        <end position="394"/>
    </location>
</feature>
<dbReference type="GO" id="GO:0005783">
    <property type="term" value="C:endoplasmic reticulum"/>
    <property type="evidence" value="ECO:0007669"/>
    <property type="project" value="TreeGrafter"/>
</dbReference>
<feature type="compositionally biased region" description="Low complexity" evidence="1">
    <location>
        <begin position="341"/>
        <end position="351"/>
    </location>
</feature>
<feature type="domain" description="C2" evidence="2">
    <location>
        <begin position="103"/>
        <end position="223"/>
    </location>
</feature>
<dbReference type="SUPFAM" id="SSF49562">
    <property type="entry name" value="C2 domain (Calcium/lipid-binding domain, CaLB)"/>
    <property type="match status" value="1"/>
</dbReference>
<comment type="caution">
    <text evidence="3">The sequence shown here is derived from an EMBL/GenBank/DDBJ whole genome shotgun (WGS) entry which is preliminary data.</text>
</comment>
<evidence type="ECO:0000256" key="1">
    <source>
        <dbReference type="SAM" id="MobiDB-lite"/>
    </source>
</evidence>
<dbReference type="CDD" id="cd00030">
    <property type="entry name" value="C2"/>
    <property type="match status" value="1"/>
</dbReference>
<organism evidence="3 4">
    <name type="scientific">Chlorella ohadii</name>
    <dbReference type="NCBI Taxonomy" id="2649997"/>
    <lineage>
        <taxon>Eukaryota</taxon>
        <taxon>Viridiplantae</taxon>
        <taxon>Chlorophyta</taxon>
        <taxon>core chlorophytes</taxon>
        <taxon>Trebouxiophyceae</taxon>
        <taxon>Chlorellales</taxon>
        <taxon>Chlorellaceae</taxon>
        <taxon>Chlorella clade</taxon>
        <taxon>Chlorella</taxon>
    </lineage>
</organism>
<keyword evidence="4" id="KW-1185">Reference proteome</keyword>
<dbReference type="InterPro" id="IPR000008">
    <property type="entry name" value="C2_dom"/>
</dbReference>
<feature type="non-terminal residue" evidence="3">
    <location>
        <position position="1"/>
    </location>
</feature>
<feature type="region of interest" description="Disordered" evidence="1">
    <location>
        <begin position="225"/>
        <end position="290"/>
    </location>
</feature>
<dbReference type="Proteomes" id="UP001205105">
    <property type="component" value="Unassembled WGS sequence"/>
</dbReference>
<dbReference type="Gene3D" id="2.60.40.150">
    <property type="entry name" value="C2 domain"/>
    <property type="match status" value="1"/>
</dbReference>
<dbReference type="PANTHER" id="PTHR10774:SF190">
    <property type="entry name" value="C2 CALCIUM_LIPID-BINDING ENDONUCLEASE_EXONUCLEASE_PHOSPHATASE-RELATED"/>
    <property type="match status" value="1"/>
</dbReference>
<dbReference type="EMBL" id="JADXDR010000229">
    <property type="protein sequence ID" value="KAI7835754.1"/>
    <property type="molecule type" value="Genomic_DNA"/>
</dbReference>
<name>A0AAD5DK20_9CHLO</name>
<accession>A0AAD5DK20</accession>
<dbReference type="GO" id="GO:0008289">
    <property type="term" value="F:lipid binding"/>
    <property type="evidence" value="ECO:0007669"/>
    <property type="project" value="InterPro"/>
</dbReference>
<gene>
    <name evidence="3" type="ORF">COHA_010332</name>
</gene>
<proteinExistence type="predicted"/>
<dbReference type="SMART" id="SM00239">
    <property type="entry name" value="C2"/>
    <property type="match status" value="1"/>
</dbReference>
<reference evidence="3" key="1">
    <citation type="submission" date="2020-11" db="EMBL/GenBank/DDBJ databases">
        <title>Chlorella ohadii genome sequencing and assembly.</title>
        <authorList>
            <person name="Murik O."/>
            <person name="Treves H."/>
            <person name="Kedem I."/>
            <person name="Shotland Y."/>
            <person name="Kaplan A."/>
        </authorList>
    </citation>
    <scope>NUCLEOTIDE SEQUENCE</scope>
    <source>
        <strain evidence="3">1</strain>
    </source>
</reference>
<evidence type="ECO:0000313" key="4">
    <source>
        <dbReference type="Proteomes" id="UP001205105"/>
    </source>
</evidence>
<protein>
    <recommendedName>
        <fullName evidence="2">C2 domain-containing protein</fullName>
    </recommendedName>
</protein>
<dbReference type="PANTHER" id="PTHR10774">
    <property type="entry name" value="EXTENDED SYNAPTOTAGMIN-RELATED"/>
    <property type="match status" value="1"/>
</dbReference>
<evidence type="ECO:0000259" key="2">
    <source>
        <dbReference type="PROSITE" id="PS50004"/>
    </source>
</evidence>
<dbReference type="AlphaFoldDB" id="A0AAD5DK20"/>
<evidence type="ECO:0000313" key="3">
    <source>
        <dbReference type="EMBL" id="KAI7835754.1"/>
    </source>
</evidence>
<feature type="compositionally biased region" description="Low complexity" evidence="1">
    <location>
        <begin position="253"/>
        <end position="265"/>
    </location>
</feature>
<sequence>AKVLKTIRIDKLDLGTMPPRVDCFKSFETGEDELIIETPAFWGGDISLRVTAVVKAGNKTIDVPVDVSNIQFKALTRITVKPLVETLPCMGAISIVAGKMLVYPNEFTLPLLPNFGLPPPPQGMLHIKVVQCTGLKGGIFDRMDPFVTLELRKGREAKTSTKTNEENPVWNEEFDLVVDEPKKQALRITVSDDDLISASKEGVAVVLLEGADFMARPHQAVTLNVPLHRPGAEGKKVKNRAPSARVSESQELTSAASGNGTGSASPHGNSEKKKGGILSKLHLRRKKKLPPVGEVAAEQVAAALGGEIVSEAGTSPRESAAGASPLASPRTEGGVEEEEATAGTSTPSTPRIQLPAGAPTGAVLTLELTYLPFKSSTPEPVTPSPAPGASQDADTTMVTSVRRMMTISRTPNLLAKGVLTVTLKKCTNLEAS</sequence>
<feature type="region of interest" description="Disordered" evidence="1">
    <location>
        <begin position="313"/>
        <end position="356"/>
    </location>
</feature>
<dbReference type="InterPro" id="IPR035892">
    <property type="entry name" value="C2_domain_sf"/>
</dbReference>
<dbReference type="InterPro" id="IPR045050">
    <property type="entry name" value="Synaptotagmin_plant"/>
</dbReference>
<dbReference type="PROSITE" id="PS50004">
    <property type="entry name" value="C2"/>
    <property type="match status" value="1"/>
</dbReference>